<feature type="transmembrane region" description="Helical" evidence="11">
    <location>
        <begin position="219"/>
        <end position="239"/>
    </location>
</feature>
<keyword evidence="7 11" id="KW-1133">Transmembrane helix</keyword>
<evidence type="ECO:0000256" key="5">
    <source>
        <dbReference type="ARBA" id="ARBA00022448"/>
    </source>
</evidence>
<evidence type="ECO:0000256" key="1">
    <source>
        <dbReference type="ARBA" id="ARBA00003257"/>
    </source>
</evidence>
<comment type="subcellular location">
    <subcellularLocation>
        <location evidence="2">Membrane</location>
    </subcellularLocation>
</comment>
<evidence type="ECO:0000256" key="11">
    <source>
        <dbReference type="SAM" id="Phobius"/>
    </source>
</evidence>
<evidence type="ECO:0000256" key="10">
    <source>
        <dbReference type="ARBA" id="ARBA00049551"/>
    </source>
</evidence>
<evidence type="ECO:0000256" key="3">
    <source>
        <dbReference type="ARBA" id="ARBA00008472"/>
    </source>
</evidence>
<protein>
    <recommendedName>
        <fullName evidence="4">NADH-ubiquinone oxidoreductase chain 3</fullName>
    </recommendedName>
    <alternativeName>
        <fullName evidence="9">NADH dehydrogenase subunit 3</fullName>
    </alternativeName>
</protein>
<evidence type="ECO:0000313" key="12">
    <source>
        <dbReference type="EMBL" id="GLI68221.1"/>
    </source>
</evidence>
<keyword evidence="8 11" id="KW-0472">Membrane</keyword>
<evidence type="ECO:0000313" key="13">
    <source>
        <dbReference type="Proteomes" id="UP001165090"/>
    </source>
</evidence>
<proteinExistence type="inferred from homology"/>
<feature type="transmembrane region" description="Helical" evidence="11">
    <location>
        <begin position="251"/>
        <end position="270"/>
    </location>
</feature>
<keyword evidence="5" id="KW-0813">Transport</keyword>
<dbReference type="PANTHER" id="PTHR11058:SF9">
    <property type="entry name" value="NADH-UBIQUINONE OXIDOREDUCTASE CHAIN 3"/>
    <property type="match status" value="1"/>
</dbReference>
<comment type="function">
    <text evidence="1">Core subunit of the mitochondrial membrane respiratory chain NADH dehydrogenase (Complex I) that is believed to belong to the minimal assembly required for catalysis. Complex I functions in the transfer of electrons from NADH to the respiratory chain. The immediate electron acceptor for the enzyme is believed to be ubiquinone.</text>
</comment>
<keyword evidence="13" id="KW-1185">Reference proteome</keyword>
<evidence type="ECO:0000256" key="8">
    <source>
        <dbReference type="ARBA" id="ARBA00023136"/>
    </source>
</evidence>
<dbReference type="Gene3D" id="1.20.58.1610">
    <property type="entry name" value="NADH:ubiquinone/plastoquinone oxidoreductase, chain 3"/>
    <property type="match status" value="1"/>
</dbReference>
<reference evidence="12 13" key="1">
    <citation type="journal article" date="2023" name="IScience">
        <title>Expanded male sex-determining region conserved during the evolution of homothallism in the green alga Volvox.</title>
        <authorList>
            <person name="Yamamoto K."/>
            <person name="Matsuzaki R."/>
            <person name="Mahakham W."/>
            <person name="Heman W."/>
            <person name="Sekimoto H."/>
            <person name="Kawachi M."/>
            <person name="Minakuchi Y."/>
            <person name="Toyoda A."/>
            <person name="Nozaki H."/>
        </authorList>
    </citation>
    <scope>NUCLEOTIDE SEQUENCE [LARGE SCALE GENOMIC DNA]</scope>
    <source>
        <strain evidence="12 13">NIES-4468</strain>
    </source>
</reference>
<evidence type="ECO:0000256" key="7">
    <source>
        <dbReference type="ARBA" id="ARBA00022989"/>
    </source>
</evidence>
<sequence length="278" mass="30638">MALRSAVGVTLGAGRFLPCLSAQLSHELYACLGGGRDEQSSEMQPLGPVEHQQYVREKFTNAPVGLGFAAQALCKRIQANHQPSTIMLGGAWRKASAAPFFPPRASRNPLLLGMNRMATQPTSPLAQRRAYNAWSPAQRYFVEGDHVIAAEANRTFQFTGLDSGSFYPYVIATAISTVIATVFIVVPLVVAPSRVDLDKSSAYECGFDAFGEARQTFSVSFYLVSIMYLLFDIEIAYLFPYAMSHASLPMYWTMNLFLAILVAGFAYEWGMGALEWRE</sequence>
<dbReference type="InterPro" id="IPR000440">
    <property type="entry name" value="NADH_UbQ/plastoQ_OxRdtase_su3"/>
</dbReference>
<evidence type="ECO:0000256" key="9">
    <source>
        <dbReference type="ARBA" id="ARBA00031029"/>
    </source>
</evidence>
<name>A0ABQ5SEB0_9CHLO</name>
<comment type="similarity">
    <text evidence="3">Belongs to the complex I subunit 3 family.</text>
</comment>
<dbReference type="PANTHER" id="PTHR11058">
    <property type="entry name" value="NADH-UBIQUINONE OXIDOREDUCTASE CHAIN 3"/>
    <property type="match status" value="1"/>
</dbReference>
<keyword evidence="6 11" id="KW-0812">Transmembrane</keyword>
<evidence type="ECO:0000256" key="2">
    <source>
        <dbReference type="ARBA" id="ARBA00004370"/>
    </source>
</evidence>
<evidence type="ECO:0000256" key="6">
    <source>
        <dbReference type="ARBA" id="ARBA00022692"/>
    </source>
</evidence>
<gene>
    <name evidence="12" type="ORF">VaNZ11_012567</name>
</gene>
<dbReference type="InterPro" id="IPR038430">
    <property type="entry name" value="NDAH_ubi_oxred_su3_sf"/>
</dbReference>
<accession>A0ABQ5SEB0</accession>
<dbReference type="Pfam" id="PF00507">
    <property type="entry name" value="Oxidored_q4"/>
    <property type="match status" value="1"/>
</dbReference>
<comment type="caution">
    <text evidence="12">The sequence shown here is derived from an EMBL/GenBank/DDBJ whole genome shotgun (WGS) entry which is preliminary data.</text>
</comment>
<evidence type="ECO:0000256" key="4">
    <source>
        <dbReference type="ARBA" id="ARBA00021007"/>
    </source>
</evidence>
<feature type="transmembrane region" description="Helical" evidence="11">
    <location>
        <begin position="166"/>
        <end position="190"/>
    </location>
</feature>
<dbReference type="Proteomes" id="UP001165090">
    <property type="component" value="Unassembled WGS sequence"/>
</dbReference>
<organism evidence="12 13">
    <name type="scientific">Volvox africanus</name>
    <dbReference type="NCBI Taxonomy" id="51714"/>
    <lineage>
        <taxon>Eukaryota</taxon>
        <taxon>Viridiplantae</taxon>
        <taxon>Chlorophyta</taxon>
        <taxon>core chlorophytes</taxon>
        <taxon>Chlorophyceae</taxon>
        <taxon>CS clade</taxon>
        <taxon>Chlamydomonadales</taxon>
        <taxon>Volvocaceae</taxon>
        <taxon>Volvox</taxon>
    </lineage>
</organism>
<comment type="catalytic activity">
    <reaction evidence="10">
        <text>a ubiquinone + NADH + 5 H(+)(in) = a ubiquinol + NAD(+) + 4 H(+)(out)</text>
        <dbReference type="Rhea" id="RHEA:29091"/>
        <dbReference type="Rhea" id="RHEA-COMP:9565"/>
        <dbReference type="Rhea" id="RHEA-COMP:9566"/>
        <dbReference type="ChEBI" id="CHEBI:15378"/>
        <dbReference type="ChEBI" id="CHEBI:16389"/>
        <dbReference type="ChEBI" id="CHEBI:17976"/>
        <dbReference type="ChEBI" id="CHEBI:57540"/>
        <dbReference type="ChEBI" id="CHEBI:57945"/>
        <dbReference type="EC" id="7.1.1.2"/>
    </reaction>
</comment>
<dbReference type="EMBL" id="BSDZ01000079">
    <property type="protein sequence ID" value="GLI68221.1"/>
    <property type="molecule type" value="Genomic_DNA"/>
</dbReference>